<dbReference type="InterPro" id="IPR013604">
    <property type="entry name" value="7TM_chemorcpt"/>
</dbReference>
<dbReference type="GO" id="GO:0008049">
    <property type="term" value="P:male courtship behavior"/>
    <property type="evidence" value="ECO:0007669"/>
    <property type="project" value="TreeGrafter"/>
</dbReference>
<feature type="transmembrane region" description="Helical" evidence="8">
    <location>
        <begin position="269"/>
        <end position="292"/>
    </location>
</feature>
<evidence type="ECO:0000256" key="1">
    <source>
        <dbReference type="ARBA" id="ARBA00004651"/>
    </source>
</evidence>
<evidence type="ECO:0000256" key="5">
    <source>
        <dbReference type="ARBA" id="ARBA00023136"/>
    </source>
</evidence>
<evidence type="ECO:0000313" key="10">
    <source>
        <dbReference type="Proteomes" id="UP000008820"/>
    </source>
</evidence>
<comment type="function">
    <text evidence="8">Gustatory receptor which mediates acceptance or avoidance behavior, depending on its substrates.</text>
</comment>
<organism evidence="9 10">
    <name type="scientific">Aedes aegypti</name>
    <name type="common">Yellowfever mosquito</name>
    <name type="synonym">Culex aegypti</name>
    <dbReference type="NCBI Taxonomy" id="7159"/>
    <lineage>
        <taxon>Eukaryota</taxon>
        <taxon>Metazoa</taxon>
        <taxon>Ecdysozoa</taxon>
        <taxon>Arthropoda</taxon>
        <taxon>Hexapoda</taxon>
        <taxon>Insecta</taxon>
        <taxon>Pterygota</taxon>
        <taxon>Neoptera</taxon>
        <taxon>Endopterygota</taxon>
        <taxon>Diptera</taxon>
        <taxon>Nematocera</taxon>
        <taxon>Culicoidea</taxon>
        <taxon>Culicidae</taxon>
        <taxon>Culicinae</taxon>
        <taxon>Aedini</taxon>
        <taxon>Aedes</taxon>
        <taxon>Stegomyia</taxon>
    </lineage>
</organism>
<dbReference type="EnsemblMetazoa" id="AAEL007935-RF">
    <property type="protein sequence ID" value="AAEL007935-PF"/>
    <property type="gene ID" value="AAEL007935"/>
</dbReference>
<evidence type="ECO:0000256" key="2">
    <source>
        <dbReference type="ARBA" id="ARBA00022475"/>
    </source>
</evidence>
<dbReference type="PANTHER" id="PTHR21143:SF104">
    <property type="entry name" value="GUSTATORY RECEPTOR 8A-RELATED"/>
    <property type="match status" value="1"/>
</dbReference>
<dbReference type="AlphaFoldDB" id="A0A1S4FI52"/>
<proteinExistence type="inferred from homology"/>
<dbReference type="GO" id="GO:0007165">
    <property type="term" value="P:signal transduction"/>
    <property type="evidence" value="ECO:0007669"/>
    <property type="project" value="UniProtKB-KW"/>
</dbReference>
<dbReference type="OrthoDB" id="7789982at2759"/>
<evidence type="ECO:0000256" key="8">
    <source>
        <dbReference type="RuleBase" id="RU363108"/>
    </source>
</evidence>
<protein>
    <recommendedName>
        <fullName evidence="8">Gustatory receptor</fullName>
    </recommendedName>
</protein>
<gene>
    <name evidence="9" type="primary">5569834</name>
</gene>
<feature type="transmembrane region" description="Helical" evidence="8">
    <location>
        <begin position="142"/>
        <end position="164"/>
    </location>
</feature>
<dbReference type="VEuPathDB" id="VectorBase:AAEL007935"/>
<dbReference type="GO" id="GO:0030425">
    <property type="term" value="C:dendrite"/>
    <property type="evidence" value="ECO:0007669"/>
    <property type="project" value="TreeGrafter"/>
</dbReference>
<evidence type="ECO:0000313" key="9">
    <source>
        <dbReference type="EnsemblMetazoa" id="AAEL007935-PF"/>
    </source>
</evidence>
<dbReference type="GO" id="GO:0007635">
    <property type="term" value="P:chemosensory behavior"/>
    <property type="evidence" value="ECO:0007669"/>
    <property type="project" value="TreeGrafter"/>
</dbReference>
<keyword evidence="7 8" id="KW-0807">Transducer</keyword>
<dbReference type="Proteomes" id="UP000008820">
    <property type="component" value="Chromosome 3"/>
</dbReference>
<keyword evidence="3 8" id="KW-0812">Transmembrane</keyword>
<evidence type="ECO:0000256" key="4">
    <source>
        <dbReference type="ARBA" id="ARBA00022989"/>
    </source>
</evidence>
<comment type="caution">
    <text evidence="8">Lacks conserved residue(s) required for the propagation of feature annotation.</text>
</comment>
<dbReference type="Pfam" id="PF08395">
    <property type="entry name" value="7tm_7"/>
    <property type="match status" value="1"/>
</dbReference>
<reference evidence="9" key="2">
    <citation type="submission" date="2020-05" db="UniProtKB">
        <authorList>
            <consortium name="EnsemblMetazoa"/>
        </authorList>
    </citation>
    <scope>IDENTIFICATION</scope>
    <source>
        <strain evidence="9">LVP_AGWG</strain>
    </source>
</reference>
<dbReference type="GO" id="GO:0005886">
    <property type="term" value="C:plasma membrane"/>
    <property type="evidence" value="ECO:0007669"/>
    <property type="project" value="UniProtKB-SubCell"/>
</dbReference>
<feature type="transmembrane region" description="Helical" evidence="8">
    <location>
        <begin position="370"/>
        <end position="395"/>
    </location>
</feature>
<comment type="subcellular location">
    <subcellularLocation>
        <location evidence="1 8">Cell membrane</location>
        <topology evidence="1 8">Multi-pass membrane protein</topology>
    </subcellularLocation>
</comment>
<comment type="similarity">
    <text evidence="8">Belongs to the insect chemoreceptor superfamily. Gustatory receptor (GR) family.</text>
</comment>
<keyword evidence="5 8" id="KW-0472">Membrane</keyword>
<dbReference type="GO" id="GO:0030424">
    <property type="term" value="C:axon"/>
    <property type="evidence" value="ECO:0007669"/>
    <property type="project" value="TreeGrafter"/>
</dbReference>
<feature type="transmembrane region" description="Helical" evidence="8">
    <location>
        <begin position="87"/>
        <end position="105"/>
    </location>
</feature>
<evidence type="ECO:0000256" key="3">
    <source>
        <dbReference type="ARBA" id="ARBA00022692"/>
    </source>
</evidence>
<evidence type="ECO:0000256" key="6">
    <source>
        <dbReference type="ARBA" id="ARBA00023170"/>
    </source>
</evidence>
<keyword evidence="10" id="KW-1185">Reference proteome</keyword>
<feature type="transmembrane region" description="Helical" evidence="8">
    <location>
        <begin position="298"/>
        <end position="321"/>
    </location>
</feature>
<dbReference type="GO" id="GO:0043025">
    <property type="term" value="C:neuronal cell body"/>
    <property type="evidence" value="ECO:0007669"/>
    <property type="project" value="TreeGrafter"/>
</dbReference>
<reference evidence="9 10" key="1">
    <citation type="submission" date="2017-06" db="EMBL/GenBank/DDBJ databases">
        <title>Aedes aegypti genome working group (AGWG) sequencing and assembly.</title>
        <authorList>
            <consortium name="Aedes aegypti Genome Working Group (AGWG)"/>
            <person name="Matthews B.J."/>
        </authorList>
    </citation>
    <scope>NUCLEOTIDE SEQUENCE [LARGE SCALE GENOMIC DNA]</scope>
    <source>
        <strain evidence="9 10">LVP_AGWG</strain>
    </source>
</reference>
<dbReference type="GO" id="GO:0050909">
    <property type="term" value="P:sensory perception of taste"/>
    <property type="evidence" value="ECO:0007669"/>
    <property type="project" value="InterPro"/>
</dbReference>
<dbReference type="PANTHER" id="PTHR21143">
    <property type="entry name" value="INVERTEBRATE GUSTATORY RECEPTOR"/>
    <property type="match status" value="1"/>
</dbReference>
<name>A0A1S4FI52_AEDAE</name>
<keyword evidence="2 8" id="KW-1003">Cell membrane</keyword>
<feature type="transmembrane region" description="Helical" evidence="8">
    <location>
        <begin position="45"/>
        <end position="67"/>
    </location>
</feature>
<evidence type="ECO:0000256" key="7">
    <source>
        <dbReference type="ARBA" id="ARBA00023224"/>
    </source>
</evidence>
<sequence length="415" mass="46746">MVDLPIEAKSEISQSYHRVSFIVKCCGLYPLVTDPEKRHRFGYQILNIVAILAAILGYGYILVHYSLASEFIRHNTGSVIIQRMVDIFHVTRYAMAAVVPVYALLSLNKIHQMFRGLEEVNVLIMNSGDKLIRSKLSSLDRYVRIIQLVALIVPLSCVVVSYAAFSHIPVGLGFRISRLLCFFSYAQLWTQPTLIVLQAGGRFTSLTLILRMYFPTTPSCGGFLSTTSHTETVICNEKEQLAVLKQIKILHDKLNDVVELVNYCFSVQITFCVGLCFVIGVVCSFGLFRAFIYRNELFYMGVLNFVWYMYYLFFVLFFIAVGSKITREGKRIGVLVHKAINCASSSAVINELNIFSQQLLHRSPVITCGLFVYDWTLLYTMIGATATYLIILIQFDVSFPNLVNVNGTQTAASGV</sequence>
<keyword evidence="4 8" id="KW-1133">Transmembrane helix</keyword>
<keyword evidence="6 8" id="KW-0675">Receptor</keyword>
<accession>A0A1S4FI52</accession>